<dbReference type="InterPro" id="IPR055170">
    <property type="entry name" value="GFO_IDH_MocA-like_dom"/>
</dbReference>
<dbReference type="InterPro" id="IPR000683">
    <property type="entry name" value="Gfo/Idh/MocA-like_OxRdtase_N"/>
</dbReference>
<gene>
    <name evidence="3" type="ORF">C7378_3428</name>
</gene>
<dbReference type="SUPFAM" id="SSF55347">
    <property type="entry name" value="Glyceraldehyde-3-phosphate dehydrogenase-like, C-terminal domain"/>
    <property type="match status" value="1"/>
</dbReference>
<protein>
    <submittedName>
        <fullName evidence="3">Putative dehydrogenase</fullName>
    </submittedName>
</protein>
<organism evidence="3 4">
    <name type="scientific">Acidipila rosea</name>
    <dbReference type="NCBI Taxonomy" id="768535"/>
    <lineage>
        <taxon>Bacteria</taxon>
        <taxon>Pseudomonadati</taxon>
        <taxon>Acidobacteriota</taxon>
        <taxon>Terriglobia</taxon>
        <taxon>Terriglobales</taxon>
        <taxon>Acidobacteriaceae</taxon>
        <taxon>Acidipila</taxon>
    </lineage>
</organism>
<name>A0A4R1KWM9_9BACT</name>
<dbReference type="GO" id="GO:0000166">
    <property type="term" value="F:nucleotide binding"/>
    <property type="evidence" value="ECO:0007669"/>
    <property type="project" value="InterPro"/>
</dbReference>
<evidence type="ECO:0000313" key="3">
    <source>
        <dbReference type="EMBL" id="TCK69685.1"/>
    </source>
</evidence>
<evidence type="ECO:0000259" key="1">
    <source>
        <dbReference type="Pfam" id="PF01408"/>
    </source>
</evidence>
<accession>A0A4R1KWM9</accession>
<feature type="domain" description="Gfo/Idh/MocA-like oxidoreductase N-terminal" evidence="1">
    <location>
        <begin position="34"/>
        <end position="164"/>
    </location>
</feature>
<evidence type="ECO:0000313" key="4">
    <source>
        <dbReference type="Proteomes" id="UP000295210"/>
    </source>
</evidence>
<dbReference type="PANTHER" id="PTHR43818:SF5">
    <property type="entry name" value="OXIDOREDUCTASE FAMILY PROTEIN"/>
    <property type="match status" value="1"/>
</dbReference>
<dbReference type="OrthoDB" id="9781966at2"/>
<reference evidence="3 4" key="1">
    <citation type="submission" date="2019-03" db="EMBL/GenBank/DDBJ databases">
        <title>Genomic Encyclopedia of Type Strains, Phase IV (KMG-IV): sequencing the most valuable type-strain genomes for metagenomic binning, comparative biology and taxonomic classification.</title>
        <authorList>
            <person name="Goeker M."/>
        </authorList>
    </citation>
    <scope>NUCLEOTIDE SEQUENCE [LARGE SCALE GENOMIC DNA]</scope>
    <source>
        <strain evidence="3 4">DSM 103428</strain>
    </source>
</reference>
<evidence type="ECO:0000259" key="2">
    <source>
        <dbReference type="Pfam" id="PF22725"/>
    </source>
</evidence>
<dbReference type="InterPro" id="IPR036291">
    <property type="entry name" value="NAD(P)-bd_dom_sf"/>
</dbReference>
<dbReference type="RefSeq" id="WP_131999308.1">
    <property type="nucleotide sequence ID" value="NZ_SMGK01000008.1"/>
</dbReference>
<dbReference type="InterPro" id="IPR050463">
    <property type="entry name" value="Gfo/Idh/MocA_oxidrdct_glycsds"/>
</dbReference>
<dbReference type="Proteomes" id="UP000295210">
    <property type="component" value="Unassembled WGS sequence"/>
</dbReference>
<dbReference type="AlphaFoldDB" id="A0A4R1KWM9"/>
<dbReference type="Pfam" id="PF22725">
    <property type="entry name" value="GFO_IDH_MocA_C3"/>
    <property type="match status" value="1"/>
</dbReference>
<comment type="caution">
    <text evidence="3">The sequence shown here is derived from an EMBL/GenBank/DDBJ whole genome shotgun (WGS) entry which is preliminary data.</text>
</comment>
<dbReference type="SUPFAM" id="SSF51735">
    <property type="entry name" value="NAD(P)-binding Rossmann-fold domains"/>
    <property type="match status" value="1"/>
</dbReference>
<sequence>MNRRDFIHASSAASGLLFLNPRSAFGYPANSAVRLGLLGCGNRGTSVATSFAKNTQARVVALADLFPDQLAKGKAHFDEVNAGLGVPAIDPKLMFRGYKAFEELASSPDVDAIQISTPPWFHVQHLDAVVNAGKHAYCEKPLGVDVAQTRQALEIGKRAEGRISLDVGFQVRSAPPIAEVVRRIHAGDLGKIASITAHYNAPAAVSHEGTSWSPDEFRIRNWLWDKTLSGDIIVEQNIHVIDICNWILQSRPLKAVATGGRNVTTHQGDTWDNYQVIYTYPNDVHVSFSSTQFGDKSWFDVSERVFGADGIAEAPYSGPVRIIGKNAWDWKDASADADQSGSGHFAANGSFSDNLKFADRDKDRAFIESITSGKFHNQAAAGVDSALSCMLGRMAGHTGREVTWEEQLQHGEQYALNMNMAQFT</sequence>
<dbReference type="PANTHER" id="PTHR43818">
    <property type="entry name" value="BCDNA.GH03377"/>
    <property type="match status" value="1"/>
</dbReference>
<dbReference type="Pfam" id="PF01408">
    <property type="entry name" value="GFO_IDH_MocA"/>
    <property type="match status" value="1"/>
</dbReference>
<proteinExistence type="predicted"/>
<dbReference type="Gene3D" id="3.40.50.720">
    <property type="entry name" value="NAD(P)-binding Rossmann-like Domain"/>
    <property type="match status" value="1"/>
</dbReference>
<feature type="domain" description="GFO/IDH/MocA-like oxidoreductase" evidence="2">
    <location>
        <begin position="179"/>
        <end position="312"/>
    </location>
</feature>
<dbReference type="Gene3D" id="3.30.360.10">
    <property type="entry name" value="Dihydrodipicolinate Reductase, domain 2"/>
    <property type="match status" value="1"/>
</dbReference>
<dbReference type="EMBL" id="SMGK01000008">
    <property type="protein sequence ID" value="TCK69685.1"/>
    <property type="molecule type" value="Genomic_DNA"/>
</dbReference>
<keyword evidence="4" id="KW-1185">Reference proteome</keyword>